<dbReference type="InterPro" id="IPR029035">
    <property type="entry name" value="DHS-like_NAD/FAD-binding_dom"/>
</dbReference>
<evidence type="ECO:0000313" key="1">
    <source>
        <dbReference type="EMBL" id="PRY00542.1"/>
    </source>
</evidence>
<accession>A0A2T0Q9Q5</accession>
<dbReference type="EMBL" id="PVZC01000002">
    <property type="protein sequence ID" value="PRY00542.1"/>
    <property type="molecule type" value="Genomic_DNA"/>
</dbReference>
<evidence type="ECO:0000313" key="2">
    <source>
        <dbReference type="Proteomes" id="UP000237846"/>
    </source>
</evidence>
<gene>
    <name evidence="1" type="ORF">CLV72_102173</name>
</gene>
<organism evidence="1 2">
    <name type="scientific">Allonocardiopsis opalescens</name>
    <dbReference type="NCBI Taxonomy" id="1144618"/>
    <lineage>
        <taxon>Bacteria</taxon>
        <taxon>Bacillati</taxon>
        <taxon>Actinomycetota</taxon>
        <taxon>Actinomycetes</taxon>
        <taxon>Streptosporangiales</taxon>
        <taxon>Allonocardiopsis</taxon>
    </lineage>
</organism>
<dbReference type="AlphaFoldDB" id="A0A2T0Q9Q5"/>
<dbReference type="OrthoDB" id="3676657at2"/>
<protein>
    <submittedName>
        <fullName evidence="1">SIR2-like protein</fullName>
    </submittedName>
</protein>
<dbReference type="RefSeq" id="WP_106242081.1">
    <property type="nucleotide sequence ID" value="NZ_PVZC01000002.1"/>
</dbReference>
<sequence>MDEISGFGAVPVVHTCPREIGVTMARFAESLDDGDWKRLLKQLGNGDCTPFLGAGASHPVLPLGGDIAALWAAEYGYPFPDDRDLPRVAQFVSTRVRDDQVVKEQLIARFFTGVPAPDFGAADSVHGLLAQFPLGTYLTTNYDDLMQRALAGRGKAPTTSFSRWYAVSDDELADERDEAADRPGLLLPEELVPAAVRQHERVGVTPSDYRPAPDRPLVFHLHGHAERPLSLVLTEDDYLDYLVALVQDHPAVAPGPVRKRLGAKPLLFVGYSLADWSFRVLYHSIRLAISRQSRRRHISVQVDPAVRDADDPAQVEAARQYVTRHFDQRDISLYLGTAQQFAAELRLRMEDPT</sequence>
<dbReference type="Proteomes" id="UP000237846">
    <property type="component" value="Unassembled WGS sequence"/>
</dbReference>
<name>A0A2T0Q9Q5_9ACTN</name>
<reference evidence="1 2" key="1">
    <citation type="submission" date="2018-03" db="EMBL/GenBank/DDBJ databases">
        <title>Genomic Encyclopedia of Archaeal and Bacterial Type Strains, Phase II (KMG-II): from individual species to whole genera.</title>
        <authorList>
            <person name="Goeker M."/>
        </authorList>
    </citation>
    <scope>NUCLEOTIDE SEQUENCE [LARGE SCALE GENOMIC DNA]</scope>
    <source>
        <strain evidence="1 2">DSM 45601</strain>
    </source>
</reference>
<comment type="caution">
    <text evidence="1">The sequence shown here is derived from an EMBL/GenBank/DDBJ whole genome shotgun (WGS) entry which is preliminary data.</text>
</comment>
<keyword evidence="2" id="KW-1185">Reference proteome</keyword>
<proteinExistence type="predicted"/>
<dbReference type="Pfam" id="PF13289">
    <property type="entry name" value="SIR2_2"/>
    <property type="match status" value="1"/>
</dbReference>
<dbReference type="SUPFAM" id="SSF52467">
    <property type="entry name" value="DHS-like NAD/FAD-binding domain"/>
    <property type="match status" value="1"/>
</dbReference>